<name>A0A1Q4KMB5_BACCE</name>
<dbReference type="Gene3D" id="1.10.287.800">
    <property type="entry name" value="protein ne1242"/>
    <property type="match status" value="1"/>
</dbReference>
<accession>A0A1Q4KMB5</accession>
<evidence type="ECO:0000313" key="2">
    <source>
        <dbReference type="Proteomes" id="UP000190906"/>
    </source>
</evidence>
<proteinExistence type="predicted"/>
<dbReference type="EMBL" id="MUAJ01000057">
    <property type="protein sequence ID" value="OOR09170.1"/>
    <property type="molecule type" value="Genomic_DNA"/>
</dbReference>
<comment type="caution">
    <text evidence="1">The sequence shown here is derived from an EMBL/GenBank/DDBJ whole genome shotgun (WGS) entry which is preliminary data.</text>
</comment>
<evidence type="ECO:0000313" key="1">
    <source>
        <dbReference type="EMBL" id="OOR09170.1"/>
    </source>
</evidence>
<dbReference type="RefSeq" id="WP_000959069.1">
    <property type="nucleotide sequence ID" value="NZ_JAEHBD010000038.1"/>
</dbReference>
<gene>
    <name evidence="1" type="ORF">BW897_29290</name>
</gene>
<protein>
    <submittedName>
        <fullName evidence="1">Uncharacterized protein</fullName>
    </submittedName>
</protein>
<organism evidence="1 2">
    <name type="scientific">Bacillus cereus</name>
    <dbReference type="NCBI Taxonomy" id="1396"/>
    <lineage>
        <taxon>Bacteria</taxon>
        <taxon>Bacillati</taxon>
        <taxon>Bacillota</taxon>
        <taxon>Bacilli</taxon>
        <taxon>Bacillales</taxon>
        <taxon>Bacillaceae</taxon>
        <taxon>Bacillus</taxon>
        <taxon>Bacillus cereus group</taxon>
    </lineage>
</organism>
<reference evidence="1 2" key="1">
    <citation type="submission" date="2017-01" db="EMBL/GenBank/DDBJ databases">
        <title>Bacillus cereus isolates.</title>
        <authorList>
            <person name="Beno S.M."/>
        </authorList>
    </citation>
    <scope>NUCLEOTIDE SEQUENCE [LARGE SCALE GENOMIC DNA]</scope>
    <source>
        <strain evidence="1 2">FSL H8-0485</strain>
    </source>
</reference>
<sequence length="130" mass="15488">MLTYKTYLEEKDSLTFQEAEEIYSQILQSANTSDSDFKEFWEDMIKSAIVYANTRAEWSIQTLEERRDIDDSRTYQHNTFMINLKVIANYMKQQNWSSVWFDELGTIESDRKRFGDFACYLVCINSLNAR</sequence>
<dbReference type="AlphaFoldDB" id="A0A1Q4KMB5"/>
<dbReference type="Proteomes" id="UP000190906">
    <property type="component" value="Unassembled WGS sequence"/>
</dbReference>